<organism evidence="7 8">
    <name type="scientific">Porites evermanni</name>
    <dbReference type="NCBI Taxonomy" id="104178"/>
    <lineage>
        <taxon>Eukaryota</taxon>
        <taxon>Metazoa</taxon>
        <taxon>Cnidaria</taxon>
        <taxon>Anthozoa</taxon>
        <taxon>Hexacorallia</taxon>
        <taxon>Scleractinia</taxon>
        <taxon>Fungiina</taxon>
        <taxon>Poritidae</taxon>
        <taxon>Porites</taxon>
    </lineage>
</organism>
<name>A0ABN8T4K1_9CNID</name>
<evidence type="ECO:0000256" key="1">
    <source>
        <dbReference type="ARBA" id="ARBA00004141"/>
    </source>
</evidence>
<proteinExistence type="inferred from homology"/>
<accession>A0ABN8T4K1</accession>
<keyword evidence="3" id="KW-0812">Transmembrane</keyword>
<gene>
    <name evidence="7" type="ORF">PEVE_00039349</name>
</gene>
<sequence length="85" mass="9506">IVVGGRLEEELKYTKKSLGEGYGGTNELLIQTPNEEGTNILSVKAMRQHLDAVTRATNVTVELFDQTWTLKDICYTLSLPPMNNH</sequence>
<comment type="subcellular location">
    <subcellularLocation>
        <location evidence="1">Membrane</location>
        <topology evidence="1">Multi-pass membrane protein</topology>
    </subcellularLocation>
</comment>
<evidence type="ECO:0000313" key="8">
    <source>
        <dbReference type="Proteomes" id="UP001159427"/>
    </source>
</evidence>
<dbReference type="EMBL" id="CALNXI010006924">
    <property type="protein sequence ID" value="CAH3199222.1"/>
    <property type="molecule type" value="Genomic_DNA"/>
</dbReference>
<keyword evidence="4" id="KW-1133">Transmembrane helix</keyword>
<keyword evidence="5" id="KW-0472">Membrane</keyword>
<dbReference type="PANTHER" id="PTHR46022">
    <property type="entry name" value="PROTEIN PATCHED"/>
    <property type="match status" value="1"/>
</dbReference>
<dbReference type="PANTHER" id="PTHR46022:SF1">
    <property type="entry name" value="PROTEIN PATCHED"/>
    <property type="match status" value="1"/>
</dbReference>
<reference evidence="7 8" key="1">
    <citation type="submission" date="2022-05" db="EMBL/GenBank/DDBJ databases">
        <authorList>
            <consortium name="Genoscope - CEA"/>
            <person name="William W."/>
        </authorList>
    </citation>
    <scope>NUCLEOTIDE SEQUENCE [LARGE SCALE GENOMIC DNA]</scope>
</reference>
<protein>
    <submittedName>
        <fullName evidence="7">Uncharacterized protein</fullName>
    </submittedName>
</protein>
<feature type="non-terminal residue" evidence="7">
    <location>
        <position position="85"/>
    </location>
</feature>
<evidence type="ECO:0000256" key="2">
    <source>
        <dbReference type="ARBA" id="ARBA00005585"/>
    </source>
</evidence>
<comment type="caution">
    <text evidence="7">The sequence shown here is derived from an EMBL/GenBank/DDBJ whole genome shotgun (WGS) entry which is preliminary data.</text>
</comment>
<evidence type="ECO:0000256" key="3">
    <source>
        <dbReference type="ARBA" id="ARBA00022692"/>
    </source>
</evidence>
<feature type="non-terminal residue" evidence="7">
    <location>
        <position position="1"/>
    </location>
</feature>
<evidence type="ECO:0000313" key="7">
    <source>
        <dbReference type="EMBL" id="CAH3199222.1"/>
    </source>
</evidence>
<comment type="similarity">
    <text evidence="2">Belongs to the patched family.</text>
</comment>
<keyword evidence="6" id="KW-0325">Glycoprotein</keyword>
<evidence type="ECO:0000256" key="4">
    <source>
        <dbReference type="ARBA" id="ARBA00022989"/>
    </source>
</evidence>
<evidence type="ECO:0000256" key="6">
    <source>
        <dbReference type="ARBA" id="ARBA00023180"/>
    </source>
</evidence>
<dbReference type="Proteomes" id="UP001159427">
    <property type="component" value="Unassembled WGS sequence"/>
</dbReference>
<keyword evidence="8" id="KW-1185">Reference proteome</keyword>
<evidence type="ECO:0000256" key="5">
    <source>
        <dbReference type="ARBA" id="ARBA00023136"/>
    </source>
</evidence>